<evidence type="ECO:0000313" key="7">
    <source>
        <dbReference type="EMBL" id="TWT96011.1"/>
    </source>
</evidence>
<dbReference type="InterPro" id="IPR013783">
    <property type="entry name" value="Ig-like_fold"/>
</dbReference>
<name>A0A5C6AAF1_9BACT</name>
<dbReference type="PANTHER" id="PTHR36108:SF13">
    <property type="entry name" value="COLOSSIN-B-RELATED"/>
    <property type="match status" value="1"/>
</dbReference>
<protein>
    <submittedName>
        <fullName evidence="7">Serine-aspartate repeat-containing protein D</fullName>
    </submittedName>
</protein>
<dbReference type="InterPro" id="IPR018247">
    <property type="entry name" value="EF_Hand_1_Ca_BS"/>
</dbReference>
<evidence type="ECO:0000259" key="6">
    <source>
        <dbReference type="Pfam" id="PF17210"/>
    </source>
</evidence>
<evidence type="ECO:0000256" key="2">
    <source>
        <dbReference type="ARBA" id="ARBA00007257"/>
    </source>
</evidence>
<accession>A0A5C6AAF1</accession>
<dbReference type="InterPro" id="IPR028994">
    <property type="entry name" value="Integrin_alpha_N"/>
</dbReference>
<feature type="domain" description="SD-repeat containing protein B" evidence="6">
    <location>
        <begin position="595"/>
        <end position="651"/>
    </location>
</feature>
<dbReference type="Pfam" id="PF17210">
    <property type="entry name" value="SdrD_B"/>
    <property type="match status" value="8"/>
</dbReference>
<dbReference type="GO" id="GO:0005576">
    <property type="term" value="C:extracellular region"/>
    <property type="evidence" value="ECO:0007669"/>
    <property type="project" value="UniProtKB-SubCell"/>
</dbReference>
<keyword evidence="3" id="KW-0964">Secreted</keyword>
<feature type="domain" description="SD-repeat containing protein B" evidence="6">
    <location>
        <begin position="910"/>
        <end position="1011"/>
    </location>
</feature>
<feature type="domain" description="SD-repeat containing protein B" evidence="6">
    <location>
        <begin position="800"/>
        <end position="877"/>
    </location>
</feature>
<keyword evidence="4" id="KW-0732">Signal</keyword>
<dbReference type="SUPFAM" id="SSF117074">
    <property type="entry name" value="Hypothetical protein PA1324"/>
    <property type="match status" value="9"/>
</dbReference>
<evidence type="ECO:0000256" key="4">
    <source>
        <dbReference type="ARBA" id="ARBA00022729"/>
    </source>
</evidence>
<sequence>MGLFTKLLGRPSRQALRAPRRTRFEQVEDRRMMAADVLLGSVYFEEATGDDSRPDTIQVSFVGGAAGTTLDRLVIDGDKLGDGLTAGDIFFDTLPATPGSFGSVGYAEVESDGFTVTSVEVLDGGMTIVFNFSGFEAGEKLVFSIDVDEWGVTKLGPNPNPLAEGAEFEGTTLTGDFSAPGFVDLTMEALYFDAFDANFAAEEAAAGATLSRLPNDAYDTSVNYVDRTAGAVARAQQVELARISGYVYHDRDDDGARDAGEEAISGVTVELLDAAGQGTGVYTTTNAQGYYEFRDLVAGTYGVRETQPTGWFDGKDTIGSNGGAVANDLLSGAVLNWGDRAVNYNFGELLAGSIAGRVTGHNRPDCDPDDPDFVIEGVTIQLLSPQGVVLQTTTTDEEGRYSFTGLRPGEYQVRELQPTGWYDGDEHVGSAGGVVSSDDLISGIAIGSDEDAVEYDFCEHVGAMLSGYVYHDRSNDGSRDPGEEPIAGVTVKLLRADGTDTGLRAVTDSTGLYKFNNLDRGTYCVMEVHPENWIDGLDTAGTLGGDATNPGDMICEITLDFGDDAREYNFGELQPGSIAGRVTGHNTPDCDPDDPDFVIPNVTIQLLDAQGNLLRTTQTNAAGEYKFDNLPPGVYQVRELQPAGYYDGDEHIGSVGGVLATNDVIASIDLGSDIDAVRYDFCEHVGASLSGYVYHDQSDDGVKDASEDPIAGVTLELLDAAGQGTGVFATTDALGYYEFTNLDAGTYGVRETQPAGWFDGKDTIGSKGGAVANDLLTGAVLQYGDNAVNYNFGELLAGSIAGRVHASTDGDCSFDDPEILLSGVTIQLLSPQGAVLQTTTTDSLGRYSFTGLKPGEYQVRELQPTGYYDGDEHVGTAGGVATDDLLSNVVIGSDVHATEYDFCEHVGVNLSGYVYHDRSNDGVRDPGEEPIPQVTLKLLRGDGTDTGLRAVTDSRGFYQFTNLDAGTYCVMEVQPTGWLDGLDTAGTEGGDATNPGDMICEITLEFGDDAREYNFGELLPGSIAGRVTSSPTGDCMDGSPQTPILGVVIQLLDASGAVIRTTTTDASGAYRFDNLAPGVYSVREVQPAGYFDGVEMAGSVGGVVTNDLVSQITIGSDIHGVHYDFCEAPPAALSGYVFVDGGAILSNNGALPDSIYNLKDGQRTADDTPLAGVVVRLVNGTTGAPLYQLKPGETELDAPLGAALIVALPGTYTDGVFETVTDANGYYEFLGLPAGSYGVVEVQPSGFLDGLDTAGTTGGDARNPTDPSVPQNPIPFGLDYGDDFIARIDITAGDFSRENNFSEVTTYRGWLPPDTPTPEPPYTPPTALTPGTPLPLRPLPPPPRPGEEIYGGSSQAVGYTWHLSVVNAGQPRAYASENTPMRFASQSTDDLWQGSERSESQLSQAKWRLLANDVEGTELSDLLFGLEDAIPVAGDWDGDGVTDVGVFIDGDWYLDLDGDGRWGVGDLWAQLGSRDDLPVTGDWDGDGKTDIGIYGPAWPRDPHAIEREPGMPDVANYPGSHADLAKNMPPTQENATSGARLLARLREKIQGRRADLIDHVFHYGAPGDAPVVGDWNGDGVRTIGVFRDGSWNLDTNGDGRLDEHDRAVTLGQAGDTPLVGDFNGDGVDDLGVYRHGRWLVDADGDGELEEMELAATDQALADGTDGKPVVGDWDGDGRDEPALYSPAEGAGAEGPEVRVSLRKAG</sequence>
<gene>
    <name evidence="7" type="primary">sdrD</name>
    <name evidence="7" type="ORF">Pla108_30910</name>
</gene>
<evidence type="ECO:0000256" key="1">
    <source>
        <dbReference type="ARBA" id="ARBA00004613"/>
    </source>
</evidence>
<evidence type="ECO:0000256" key="3">
    <source>
        <dbReference type="ARBA" id="ARBA00022525"/>
    </source>
</evidence>
<dbReference type="OrthoDB" id="254354at2"/>
<dbReference type="Gene3D" id="2.60.40.10">
    <property type="entry name" value="Immunoglobulins"/>
    <property type="match status" value="9"/>
</dbReference>
<feature type="domain" description="SD-repeat containing protein B" evidence="6">
    <location>
        <begin position="243"/>
        <end position="321"/>
    </location>
</feature>
<keyword evidence="8" id="KW-1185">Reference proteome</keyword>
<comment type="similarity">
    <text evidence="2">Belongs to the serine-aspartate repeat-containing protein (SDr) family.</text>
</comment>
<organism evidence="7 8">
    <name type="scientific">Botrimarina colliarenosi</name>
    <dbReference type="NCBI Taxonomy" id="2528001"/>
    <lineage>
        <taxon>Bacteria</taxon>
        <taxon>Pseudomonadati</taxon>
        <taxon>Planctomycetota</taxon>
        <taxon>Planctomycetia</taxon>
        <taxon>Pirellulales</taxon>
        <taxon>Lacipirellulaceae</taxon>
        <taxon>Botrimarina</taxon>
    </lineage>
</organism>
<proteinExistence type="inferred from homology"/>
<feature type="region of interest" description="Disordered" evidence="5">
    <location>
        <begin position="1662"/>
        <end position="1705"/>
    </location>
</feature>
<dbReference type="Proteomes" id="UP000317421">
    <property type="component" value="Unassembled WGS sequence"/>
</dbReference>
<evidence type="ECO:0000256" key="5">
    <source>
        <dbReference type="SAM" id="MobiDB-lite"/>
    </source>
</evidence>
<feature type="compositionally biased region" description="Pro residues" evidence="5">
    <location>
        <begin position="1313"/>
        <end position="1324"/>
    </location>
</feature>
<feature type="domain" description="SD-repeat containing protein B" evidence="6">
    <location>
        <begin position="1037"/>
        <end position="1098"/>
    </location>
</feature>
<feature type="domain" description="SD-repeat containing protein B" evidence="6">
    <location>
        <begin position="466"/>
        <end position="542"/>
    </location>
</feature>
<dbReference type="RefSeq" id="WP_146445805.1">
    <property type="nucleotide sequence ID" value="NZ_SJPR01000004.1"/>
</dbReference>
<comment type="subcellular location">
    <subcellularLocation>
        <location evidence="1">Secreted</location>
    </subcellularLocation>
</comment>
<reference evidence="7 8" key="1">
    <citation type="submission" date="2019-02" db="EMBL/GenBank/DDBJ databases">
        <title>Deep-cultivation of Planctomycetes and their phenomic and genomic characterization uncovers novel biology.</title>
        <authorList>
            <person name="Wiegand S."/>
            <person name="Jogler M."/>
            <person name="Boedeker C."/>
            <person name="Pinto D."/>
            <person name="Vollmers J."/>
            <person name="Rivas-Marin E."/>
            <person name="Kohn T."/>
            <person name="Peeters S.H."/>
            <person name="Heuer A."/>
            <person name="Rast P."/>
            <person name="Oberbeckmann S."/>
            <person name="Bunk B."/>
            <person name="Jeske O."/>
            <person name="Meyerdierks A."/>
            <person name="Storesund J.E."/>
            <person name="Kallscheuer N."/>
            <person name="Luecker S."/>
            <person name="Lage O.M."/>
            <person name="Pohl T."/>
            <person name="Merkel B.J."/>
            <person name="Hornburger P."/>
            <person name="Mueller R.-W."/>
            <person name="Bruemmer F."/>
            <person name="Labrenz M."/>
            <person name="Spormann A.M."/>
            <person name="Op Den Camp H."/>
            <person name="Overmann J."/>
            <person name="Amann R."/>
            <person name="Jetten M.S.M."/>
            <person name="Mascher T."/>
            <person name="Medema M.H."/>
            <person name="Devos D.P."/>
            <person name="Kaster A.-K."/>
            <person name="Ovreas L."/>
            <person name="Rohde M."/>
            <person name="Galperin M.Y."/>
            <person name="Jogler C."/>
        </authorList>
    </citation>
    <scope>NUCLEOTIDE SEQUENCE [LARGE SCALE GENOMIC DNA]</scope>
    <source>
        <strain evidence="7 8">Pla108</strain>
    </source>
</reference>
<dbReference type="PROSITE" id="PS00018">
    <property type="entry name" value="EF_HAND_1"/>
    <property type="match status" value="1"/>
</dbReference>
<evidence type="ECO:0000313" key="8">
    <source>
        <dbReference type="Proteomes" id="UP000317421"/>
    </source>
</evidence>
<dbReference type="InterPro" id="IPR033764">
    <property type="entry name" value="Sdr_B"/>
</dbReference>
<comment type="caution">
    <text evidence="7">The sequence shown here is derived from an EMBL/GenBank/DDBJ whole genome shotgun (WGS) entry which is preliminary data.</text>
</comment>
<dbReference type="PANTHER" id="PTHR36108">
    <property type="entry name" value="COLOSSIN-B-RELATED"/>
    <property type="match status" value="1"/>
</dbReference>
<dbReference type="SUPFAM" id="SSF69318">
    <property type="entry name" value="Integrin alpha N-terminal domain"/>
    <property type="match status" value="1"/>
</dbReference>
<feature type="domain" description="SD-repeat containing protein B" evidence="6">
    <location>
        <begin position="370"/>
        <end position="432"/>
    </location>
</feature>
<feature type="region of interest" description="Disordered" evidence="5">
    <location>
        <begin position="1306"/>
        <end position="1333"/>
    </location>
</feature>
<feature type="domain" description="SD-repeat containing protein B" evidence="6">
    <location>
        <begin position="688"/>
        <end position="766"/>
    </location>
</feature>
<dbReference type="EMBL" id="SJPR01000004">
    <property type="protein sequence ID" value="TWT96011.1"/>
    <property type="molecule type" value="Genomic_DNA"/>
</dbReference>